<comment type="caution">
    <text evidence="1">The sequence shown here is derived from an EMBL/GenBank/DDBJ whole genome shotgun (WGS) entry which is preliminary data.</text>
</comment>
<dbReference type="OrthoDB" id="5839971at2759"/>
<proteinExistence type="predicted"/>
<evidence type="ECO:0000313" key="1">
    <source>
        <dbReference type="EMBL" id="KHN71105.1"/>
    </source>
</evidence>
<evidence type="ECO:0000313" key="2">
    <source>
        <dbReference type="Proteomes" id="UP000031036"/>
    </source>
</evidence>
<dbReference type="AlphaFoldDB" id="A0A0B2UQA4"/>
<name>A0A0B2UQA4_TOXCA</name>
<organism evidence="1 2">
    <name type="scientific">Toxocara canis</name>
    <name type="common">Canine roundworm</name>
    <dbReference type="NCBI Taxonomy" id="6265"/>
    <lineage>
        <taxon>Eukaryota</taxon>
        <taxon>Metazoa</taxon>
        <taxon>Ecdysozoa</taxon>
        <taxon>Nematoda</taxon>
        <taxon>Chromadorea</taxon>
        <taxon>Rhabditida</taxon>
        <taxon>Spirurina</taxon>
        <taxon>Ascaridomorpha</taxon>
        <taxon>Ascaridoidea</taxon>
        <taxon>Toxocaridae</taxon>
        <taxon>Toxocara</taxon>
    </lineage>
</organism>
<protein>
    <submittedName>
        <fullName evidence="1">Uncharacterized protein</fullName>
    </submittedName>
</protein>
<dbReference type="Proteomes" id="UP000031036">
    <property type="component" value="Unassembled WGS sequence"/>
</dbReference>
<keyword evidence="2" id="KW-1185">Reference proteome</keyword>
<dbReference type="EMBL" id="JPKZ01022733">
    <property type="protein sequence ID" value="KHN71105.1"/>
    <property type="molecule type" value="Genomic_DNA"/>
</dbReference>
<gene>
    <name evidence="1" type="ORF">Tcan_02508</name>
</gene>
<accession>A0A0B2UQA4</accession>
<reference evidence="1 2" key="1">
    <citation type="submission" date="2014-11" db="EMBL/GenBank/DDBJ databases">
        <title>Genetic blueprint of the zoonotic pathogen Toxocara canis.</title>
        <authorList>
            <person name="Zhu X.-Q."/>
            <person name="Korhonen P.K."/>
            <person name="Cai H."/>
            <person name="Young N.D."/>
            <person name="Nejsum P."/>
            <person name="von Samson-Himmelstjerna G."/>
            <person name="Boag P.R."/>
            <person name="Tan P."/>
            <person name="Li Q."/>
            <person name="Min J."/>
            <person name="Yang Y."/>
            <person name="Wang X."/>
            <person name="Fang X."/>
            <person name="Hall R.S."/>
            <person name="Hofmann A."/>
            <person name="Sternberg P.W."/>
            <person name="Jex A.R."/>
            <person name="Gasser R.B."/>
        </authorList>
    </citation>
    <scope>NUCLEOTIDE SEQUENCE [LARGE SCALE GENOMIC DNA]</scope>
    <source>
        <strain evidence="1">PN_DK_2014</strain>
    </source>
</reference>
<sequence length="83" mass="9064">MQSSTIVIDVANGEGVSLKRTERQLPDANNGKEHSMSLHFNPVSKQLKVVFGQGTVDTYDQIEGIPVEENIDLTLTAGRYGMS</sequence>